<dbReference type="Pfam" id="PF01740">
    <property type="entry name" value="STAS"/>
    <property type="match status" value="1"/>
</dbReference>
<dbReference type="OrthoDB" id="4284170at2"/>
<keyword evidence="6" id="KW-1185">Reference proteome</keyword>
<dbReference type="CDD" id="cd07043">
    <property type="entry name" value="STAS_anti-anti-sigma_factors"/>
    <property type="match status" value="1"/>
</dbReference>
<feature type="region of interest" description="Disordered" evidence="3">
    <location>
        <begin position="1"/>
        <end position="32"/>
    </location>
</feature>
<sequence>MTPDADDRAPYSTEDLAADSLRSAPPPANAHARTRGCGPFTVVEVVGEIDLATAVFLTEHLDAAAARPEPDVLVDLRQVDFFDCSGLRALCRAESRIRDRGGRLRIVSEAPRIQRLLSGAGLLGRFAPLPGIPGEDDDFRTQGNNP</sequence>
<dbReference type="AlphaFoldDB" id="A0A3S9M064"/>
<feature type="domain" description="STAS" evidence="4">
    <location>
        <begin position="42"/>
        <end position="122"/>
    </location>
</feature>
<dbReference type="PROSITE" id="PS50801">
    <property type="entry name" value="STAS"/>
    <property type="match status" value="1"/>
</dbReference>
<dbReference type="InterPro" id="IPR003658">
    <property type="entry name" value="Anti-sigma_ant"/>
</dbReference>
<evidence type="ECO:0000256" key="3">
    <source>
        <dbReference type="SAM" id="MobiDB-lite"/>
    </source>
</evidence>
<dbReference type="NCBIfam" id="TIGR00377">
    <property type="entry name" value="ant_ant_sig"/>
    <property type="match status" value="1"/>
</dbReference>
<proteinExistence type="inferred from homology"/>
<comment type="similarity">
    <text evidence="1 2">Belongs to the anti-sigma-factor antagonist family.</text>
</comment>
<dbReference type="InterPro" id="IPR002645">
    <property type="entry name" value="STAS_dom"/>
</dbReference>
<name>A0A3S9M064_9ACTN</name>
<accession>A0A3S9M064</accession>
<dbReference type="InterPro" id="IPR036513">
    <property type="entry name" value="STAS_dom_sf"/>
</dbReference>
<dbReference type="KEGG" id="scya:EJ357_03180"/>
<evidence type="ECO:0000313" key="6">
    <source>
        <dbReference type="Proteomes" id="UP000280298"/>
    </source>
</evidence>
<evidence type="ECO:0000313" key="5">
    <source>
        <dbReference type="EMBL" id="AZQ32566.1"/>
    </source>
</evidence>
<evidence type="ECO:0000256" key="2">
    <source>
        <dbReference type="RuleBase" id="RU003749"/>
    </source>
</evidence>
<dbReference type="SUPFAM" id="SSF52091">
    <property type="entry name" value="SpoIIaa-like"/>
    <property type="match status" value="1"/>
</dbReference>
<dbReference type="Gene3D" id="3.30.750.24">
    <property type="entry name" value="STAS domain"/>
    <property type="match status" value="1"/>
</dbReference>
<gene>
    <name evidence="5" type="ORF">EJ357_03180</name>
</gene>
<dbReference type="EMBL" id="CP034539">
    <property type="protein sequence ID" value="AZQ32566.1"/>
    <property type="molecule type" value="Genomic_DNA"/>
</dbReference>
<dbReference type="PANTHER" id="PTHR33495:SF2">
    <property type="entry name" value="ANTI-SIGMA FACTOR ANTAGONIST TM_1081-RELATED"/>
    <property type="match status" value="1"/>
</dbReference>
<dbReference type="GO" id="GO:0043856">
    <property type="term" value="F:anti-sigma factor antagonist activity"/>
    <property type="evidence" value="ECO:0007669"/>
    <property type="project" value="InterPro"/>
</dbReference>
<dbReference type="Proteomes" id="UP000280298">
    <property type="component" value="Chromosome"/>
</dbReference>
<evidence type="ECO:0000256" key="1">
    <source>
        <dbReference type="ARBA" id="ARBA00009013"/>
    </source>
</evidence>
<evidence type="ECO:0000259" key="4">
    <source>
        <dbReference type="PROSITE" id="PS50801"/>
    </source>
</evidence>
<dbReference type="RefSeq" id="WP_126388380.1">
    <property type="nucleotide sequence ID" value="NZ_CP034539.1"/>
</dbReference>
<protein>
    <recommendedName>
        <fullName evidence="2">Anti-sigma factor antagonist</fullName>
    </recommendedName>
</protein>
<organism evidence="5 6">
    <name type="scientific">Streptomyces cyaneochromogenes</name>
    <dbReference type="NCBI Taxonomy" id="2496836"/>
    <lineage>
        <taxon>Bacteria</taxon>
        <taxon>Bacillati</taxon>
        <taxon>Actinomycetota</taxon>
        <taxon>Actinomycetes</taxon>
        <taxon>Kitasatosporales</taxon>
        <taxon>Streptomycetaceae</taxon>
        <taxon>Streptomyces</taxon>
    </lineage>
</organism>
<reference evidence="5 6" key="1">
    <citation type="journal article" date="2019" name="Int. J. Syst. Evol. Microbiol.">
        <title>Streptomyces cyaneochromogenes sp. nov., a blue pigment-producing actinomycete from manganese-contaminated soil.</title>
        <authorList>
            <person name="Tang X."/>
            <person name="Zhao J."/>
            <person name="Li K."/>
            <person name="Chen Z."/>
            <person name="Sun Y."/>
            <person name="Gao J."/>
        </authorList>
    </citation>
    <scope>NUCLEOTIDE SEQUENCE [LARGE SCALE GENOMIC DNA]</scope>
    <source>
        <strain evidence="5 6">MK-45</strain>
    </source>
</reference>
<dbReference type="PANTHER" id="PTHR33495">
    <property type="entry name" value="ANTI-SIGMA FACTOR ANTAGONIST TM_1081-RELATED-RELATED"/>
    <property type="match status" value="1"/>
</dbReference>